<accession>A0ABV6L1B9</accession>
<name>A0ABV6L1B9_9BACI</name>
<organism evidence="2 3">
    <name type="scientific">Robertmurraya beringensis</name>
    <dbReference type="NCBI Taxonomy" id="641660"/>
    <lineage>
        <taxon>Bacteria</taxon>
        <taxon>Bacillati</taxon>
        <taxon>Bacillota</taxon>
        <taxon>Bacilli</taxon>
        <taxon>Bacillales</taxon>
        <taxon>Bacillaceae</taxon>
        <taxon>Robertmurraya</taxon>
    </lineage>
</organism>
<gene>
    <name evidence="2" type="ORF">ACFFHF_23485</name>
</gene>
<keyword evidence="3" id="KW-1185">Reference proteome</keyword>
<evidence type="ECO:0000256" key="1">
    <source>
        <dbReference type="SAM" id="SignalP"/>
    </source>
</evidence>
<dbReference type="RefSeq" id="WP_160546057.1">
    <property type="nucleotide sequence ID" value="NZ_JBHLUU010000127.1"/>
</dbReference>
<dbReference type="EMBL" id="JBHLUU010000127">
    <property type="protein sequence ID" value="MFC0478156.1"/>
    <property type="molecule type" value="Genomic_DNA"/>
</dbReference>
<sequence>MKKTMHVFLVILLAFVVKSQSISAKEMTSLPLLGVGATVQEAQKGEFLIKTEGLKAGEGFVSTPKDLETKNILFQMEAKGSDVVILKIEETDARGKFLKEKELEVPLTSNWSLKQLDFILESDSSQIDVFVLTKEKKKTEFSVRNVTVTGQE</sequence>
<feature type="signal peptide" evidence="1">
    <location>
        <begin position="1"/>
        <end position="24"/>
    </location>
</feature>
<feature type="chain" id="PRO_5047223906" evidence="1">
    <location>
        <begin position="25"/>
        <end position="152"/>
    </location>
</feature>
<evidence type="ECO:0000313" key="3">
    <source>
        <dbReference type="Proteomes" id="UP001589738"/>
    </source>
</evidence>
<dbReference type="Proteomes" id="UP001589738">
    <property type="component" value="Unassembled WGS sequence"/>
</dbReference>
<evidence type="ECO:0000313" key="2">
    <source>
        <dbReference type="EMBL" id="MFC0478156.1"/>
    </source>
</evidence>
<reference evidence="2 3" key="1">
    <citation type="submission" date="2024-09" db="EMBL/GenBank/DDBJ databases">
        <authorList>
            <person name="Sun Q."/>
            <person name="Mori K."/>
        </authorList>
    </citation>
    <scope>NUCLEOTIDE SEQUENCE [LARGE SCALE GENOMIC DNA]</scope>
    <source>
        <strain evidence="2 3">CGMCC 1.9126</strain>
    </source>
</reference>
<protein>
    <submittedName>
        <fullName evidence="2">Uncharacterized protein</fullName>
    </submittedName>
</protein>
<keyword evidence="1" id="KW-0732">Signal</keyword>
<comment type="caution">
    <text evidence="2">The sequence shown here is derived from an EMBL/GenBank/DDBJ whole genome shotgun (WGS) entry which is preliminary data.</text>
</comment>
<proteinExistence type="predicted"/>